<dbReference type="InterPro" id="IPR006143">
    <property type="entry name" value="RND_pump_MFP"/>
</dbReference>
<evidence type="ECO:0000313" key="5">
    <source>
        <dbReference type="EMBL" id="KAJ9612847.1"/>
    </source>
</evidence>
<dbReference type="Gene3D" id="2.40.50.100">
    <property type="match status" value="1"/>
</dbReference>
<dbReference type="SUPFAM" id="SSF111369">
    <property type="entry name" value="HlyD-like secretion proteins"/>
    <property type="match status" value="1"/>
</dbReference>
<feature type="domain" description="YknX-like C-terminal permuted SH3-like" evidence="4">
    <location>
        <begin position="319"/>
        <end position="386"/>
    </location>
</feature>
<accession>A0AA39CLP7</accession>
<dbReference type="EMBL" id="JAPDRN010000204">
    <property type="protein sequence ID" value="KAJ9612847.1"/>
    <property type="molecule type" value="Genomic_DNA"/>
</dbReference>
<dbReference type="PANTHER" id="PTHR30469">
    <property type="entry name" value="MULTIDRUG RESISTANCE PROTEIN MDTA"/>
    <property type="match status" value="1"/>
</dbReference>
<dbReference type="AlphaFoldDB" id="A0AA39CLP7"/>
<sequence>MTFGIWCCREVVHYFATTPAHASSRDLTMSHQTFLPGPRSGLCAAALLLSTSLLLSGCAAGPNNEAKAAETKDEKKVDAVPVEVAVASHRAVAASYTGTAALEPRAESQVVAKTSGVALAVLVEEGQRVSAGQPLVRLDPDRARLAVAQSEAQMRKLENDYQRAQKLVGQQLVSAASVDQLRYDLENIRAQYRLATLELSYTTVVAPISGVIASRSIKTGNFVQINTPIFRIVDNSRLEATLNVPERELATLRAGQPVTLSADALPGQTFTGVVDRIAPVVDSGSGTFRVVSAFDGAAQSLQPGMFGRIRIDYDQRADALVVPRLALLDDGEPAVFRVRGGKVARVPVKLGYAEGPWVEIREGLAAGDQIVTAGKVALRDGTAVQVIADPKTKAKTVATSAKPAEKAGSTQ</sequence>
<comment type="similarity">
    <text evidence="1">Belongs to the membrane fusion protein (MFP) (TC 8.A.1) family.</text>
</comment>
<evidence type="ECO:0000259" key="2">
    <source>
        <dbReference type="Pfam" id="PF25917"/>
    </source>
</evidence>
<dbReference type="Pfam" id="PF25917">
    <property type="entry name" value="BSH_RND"/>
    <property type="match status" value="1"/>
</dbReference>
<feature type="domain" description="Multidrug resistance protein MdtA-like barrel-sandwich hybrid" evidence="2">
    <location>
        <begin position="109"/>
        <end position="233"/>
    </location>
</feature>
<dbReference type="NCBIfam" id="TIGR01730">
    <property type="entry name" value="RND_mfp"/>
    <property type="match status" value="1"/>
</dbReference>
<dbReference type="Pfam" id="PF25954">
    <property type="entry name" value="Beta-barrel_RND_2"/>
    <property type="match status" value="1"/>
</dbReference>
<dbReference type="InterPro" id="IPR058625">
    <property type="entry name" value="MdtA-like_BSH"/>
</dbReference>
<dbReference type="InterPro" id="IPR058792">
    <property type="entry name" value="Beta-barrel_RND_2"/>
</dbReference>
<dbReference type="FunFam" id="2.40.30.170:FF:000010">
    <property type="entry name" value="Efflux RND transporter periplasmic adaptor subunit"/>
    <property type="match status" value="1"/>
</dbReference>
<name>A0AA39CLP7_9EURO</name>
<organism evidence="5">
    <name type="scientific">Knufia peltigerae</name>
    <dbReference type="NCBI Taxonomy" id="1002370"/>
    <lineage>
        <taxon>Eukaryota</taxon>
        <taxon>Fungi</taxon>
        <taxon>Dikarya</taxon>
        <taxon>Ascomycota</taxon>
        <taxon>Pezizomycotina</taxon>
        <taxon>Eurotiomycetes</taxon>
        <taxon>Chaetothyriomycetidae</taxon>
        <taxon>Chaetothyriales</taxon>
        <taxon>Trichomeriaceae</taxon>
        <taxon>Knufia</taxon>
    </lineage>
</organism>
<dbReference type="InterPro" id="IPR058637">
    <property type="entry name" value="YknX-like_C"/>
</dbReference>
<dbReference type="Pfam" id="PF25989">
    <property type="entry name" value="YknX_C"/>
    <property type="match status" value="1"/>
</dbReference>
<evidence type="ECO:0000259" key="4">
    <source>
        <dbReference type="Pfam" id="PF25989"/>
    </source>
</evidence>
<gene>
    <name evidence="5" type="ORF">H2204_014841</name>
</gene>
<evidence type="ECO:0000259" key="3">
    <source>
        <dbReference type="Pfam" id="PF25954"/>
    </source>
</evidence>
<dbReference type="GO" id="GO:0015562">
    <property type="term" value="F:efflux transmembrane transporter activity"/>
    <property type="evidence" value="ECO:0007669"/>
    <property type="project" value="TreeGrafter"/>
</dbReference>
<comment type="caution">
    <text evidence="5">The sequence shown here is derived from an EMBL/GenBank/DDBJ whole genome shotgun (WGS) entry which is preliminary data.</text>
</comment>
<evidence type="ECO:0000256" key="1">
    <source>
        <dbReference type="ARBA" id="ARBA00009477"/>
    </source>
</evidence>
<dbReference type="Gene3D" id="2.40.420.20">
    <property type="match status" value="1"/>
</dbReference>
<evidence type="ECO:0008006" key="6">
    <source>
        <dbReference type="Google" id="ProtNLM"/>
    </source>
</evidence>
<reference evidence="5" key="1">
    <citation type="submission" date="2022-10" db="EMBL/GenBank/DDBJ databases">
        <title>Culturing micro-colonial fungi from biological soil crusts in the Mojave desert and describing Neophaeococcomyces mojavensis, and introducing the new genera and species Taxawa tesnikishii.</title>
        <authorList>
            <person name="Kurbessoian T."/>
            <person name="Stajich J.E."/>
        </authorList>
    </citation>
    <scope>NUCLEOTIDE SEQUENCE</scope>
    <source>
        <strain evidence="5">TK_35</strain>
    </source>
</reference>
<feature type="domain" description="CusB-like beta-barrel" evidence="3">
    <location>
        <begin position="242"/>
        <end position="312"/>
    </location>
</feature>
<dbReference type="PANTHER" id="PTHR30469:SF38">
    <property type="entry name" value="HLYD FAMILY SECRETION PROTEIN"/>
    <property type="match status" value="1"/>
</dbReference>
<dbReference type="GO" id="GO:1990281">
    <property type="term" value="C:efflux pump complex"/>
    <property type="evidence" value="ECO:0007669"/>
    <property type="project" value="TreeGrafter"/>
</dbReference>
<proteinExistence type="inferred from homology"/>
<dbReference type="Gene3D" id="1.10.287.470">
    <property type="entry name" value="Helix hairpin bin"/>
    <property type="match status" value="1"/>
</dbReference>
<protein>
    <recommendedName>
        <fullName evidence="6">Membrane fusion protein (Multidrug efflux system)</fullName>
    </recommendedName>
</protein>
<dbReference type="Gene3D" id="2.40.30.170">
    <property type="match status" value="1"/>
</dbReference>